<reference evidence="4 5" key="1">
    <citation type="submission" date="2024-01" db="EMBL/GenBank/DDBJ databases">
        <title>Mesobacterium rodlantinim sp. nov., isolated from shallow sea hydrothermal systems off Kueishantao Island.</title>
        <authorList>
            <person name="Su Z."/>
            <person name="Tang K."/>
        </authorList>
    </citation>
    <scope>NUCLEOTIDE SEQUENCE [LARGE SCALE GENOMIC DNA]</scope>
    <source>
        <strain evidence="4 5">TK19101</strain>
    </source>
</reference>
<evidence type="ECO:0000256" key="2">
    <source>
        <dbReference type="ARBA" id="ARBA00023315"/>
    </source>
</evidence>
<proteinExistence type="predicted"/>
<dbReference type="RefSeq" id="WP_326296537.1">
    <property type="nucleotide sequence ID" value="NZ_JAYLLH010000006.1"/>
</dbReference>
<dbReference type="CDD" id="cd04301">
    <property type="entry name" value="NAT_SF"/>
    <property type="match status" value="1"/>
</dbReference>
<evidence type="ECO:0000256" key="1">
    <source>
        <dbReference type="ARBA" id="ARBA00022679"/>
    </source>
</evidence>
<dbReference type="SUPFAM" id="SSF55729">
    <property type="entry name" value="Acyl-CoA N-acyltransferases (Nat)"/>
    <property type="match status" value="1"/>
</dbReference>
<dbReference type="PANTHER" id="PTHR43420:SF44">
    <property type="entry name" value="ACETYLTRANSFERASE YPEA"/>
    <property type="match status" value="1"/>
</dbReference>
<dbReference type="EMBL" id="JAYLLH010000006">
    <property type="protein sequence ID" value="MEC3860901.1"/>
    <property type="molecule type" value="Genomic_DNA"/>
</dbReference>
<dbReference type="Pfam" id="PF00583">
    <property type="entry name" value="Acetyltransf_1"/>
    <property type="match status" value="1"/>
</dbReference>
<feature type="domain" description="N-acetyltransferase" evidence="3">
    <location>
        <begin position="1"/>
        <end position="137"/>
    </location>
</feature>
<dbReference type="InterPro" id="IPR016181">
    <property type="entry name" value="Acyl_CoA_acyltransferase"/>
</dbReference>
<keyword evidence="5" id="KW-1185">Reference proteome</keyword>
<keyword evidence="2 4" id="KW-0012">Acyltransferase</keyword>
<comment type="caution">
    <text evidence="4">The sequence shown here is derived from an EMBL/GenBank/DDBJ whole genome shotgun (WGS) entry which is preliminary data.</text>
</comment>
<keyword evidence="1 4" id="KW-0808">Transferase</keyword>
<dbReference type="InterPro" id="IPR050680">
    <property type="entry name" value="YpeA/RimI_acetyltransf"/>
</dbReference>
<dbReference type="PROSITE" id="PS51186">
    <property type="entry name" value="GNAT"/>
    <property type="match status" value="1"/>
</dbReference>
<dbReference type="InterPro" id="IPR000182">
    <property type="entry name" value="GNAT_dom"/>
</dbReference>
<sequence length="137" mass="15010">MTPEALAALQARAYNDMAPWSAAAFEGLLRDPHVHLFESDAAFLLVRFVLDEAEILALATDPGHQRRGQASNLIRQLHDQAARAGIAQIFLEVAAPNTPAQAFYAHHGYALTGLRKGYFRQPDGTRTDALLMSRALT</sequence>
<protein>
    <submittedName>
        <fullName evidence="4">GNAT family N-acetyltransferase</fullName>
        <ecNumber evidence="4">2.3.1.-</ecNumber>
    </submittedName>
</protein>
<evidence type="ECO:0000259" key="3">
    <source>
        <dbReference type="PROSITE" id="PS51186"/>
    </source>
</evidence>
<gene>
    <name evidence="4" type="ORF">VK792_06365</name>
</gene>
<dbReference type="EC" id="2.3.1.-" evidence="4"/>
<evidence type="ECO:0000313" key="4">
    <source>
        <dbReference type="EMBL" id="MEC3860901.1"/>
    </source>
</evidence>
<accession>A0ABU6HG00</accession>
<evidence type="ECO:0000313" key="5">
    <source>
        <dbReference type="Proteomes" id="UP001348149"/>
    </source>
</evidence>
<dbReference type="GO" id="GO:0016746">
    <property type="term" value="F:acyltransferase activity"/>
    <property type="evidence" value="ECO:0007669"/>
    <property type="project" value="UniProtKB-KW"/>
</dbReference>
<dbReference type="Proteomes" id="UP001348149">
    <property type="component" value="Unassembled WGS sequence"/>
</dbReference>
<organism evidence="4 5">
    <name type="scientific">Mesobacterium hydrothermale</name>
    <dbReference type="NCBI Taxonomy" id="3111907"/>
    <lineage>
        <taxon>Bacteria</taxon>
        <taxon>Pseudomonadati</taxon>
        <taxon>Pseudomonadota</taxon>
        <taxon>Alphaproteobacteria</taxon>
        <taxon>Rhodobacterales</taxon>
        <taxon>Roseobacteraceae</taxon>
        <taxon>Mesobacterium</taxon>
    </lineage>
</organism>
<dbReference type="Gene3D" id="3.40.630.30">
    <property type="match status" value="1"/>
</dbReference>
<name>A0ABU6HG00_9RHOB</name>
<dbReference type="PANTHER" id="PTHR43420">
    <property type="entry name" value="ACETYLTRANSFERASE"/>
    <property type="match status" value="1"/>
</dbReference>